<proteinExistence type="predicted"/>
<reference evidence="2" key="1">
    <citation type="journal article" date="2020" name="ISME J.">
        <title>Gammaproteobacteria mediating utilization of methyl-, sulfur- and petroleum organic compounds in deep ocean hydrothermal plumes.</title>
        <authorList>
            <person name="Zhou Z."/>
            <person name="Liu Y."/>
            <person name="Pan J."/>
            <person name="Cron B.R."/>
            <person name="Toner B.M."/>
            <person name="Anantharaman K."/>
            <person name="Breier J.A."/>
            <person name="Dick G.J."/>
            <person name="Li M."/>
        </authorList>
    </citation>
    <scope>NUCLEOTIDE SEQUENCE</scope>
    <source>
        <strain evidence="2">SZUA-1523</strain>
    </source>
</reference>
<feature type="transmembrane region" description="Helical" evidence="1">
    <location>
        <begin position="603"/>
        <end position="625"/>
    </location>
</feature>
<accession>A0A833EAX8</accession>
<evidence type="ECO:0000313" key="2">
    <source>
        <dbReference type="EMBL" id="HIQ24062.1"/>
    </source>
</evidence>
<feature type="transmembrane region" description="Helical" evidence="1">
    <location>
        <begin position="205"/>
        <end position="230"/>
    </location>
</feature>
<evidence type="ECO:0000313" key="3">
    <source>
        <dbReference type="Proteomes" id="UP000600071"/>
    </source>
</evidence>
<dbReference type="AlphaFoldDB" id="A0A833EAX8"/>
<gene>
    <name evidence="2" type="ORF">EYH50_03340</name>
</gene>
<evidence type="ECO:0000256" key="1">
    <source>
        <dbReference type="SAM" id="Phobius"/>
    </source>
</evidence>
<protein>
    <submittedName>
        <fullName evidence="2">Uncharacterized protein</fullName>
    </submittedName>
</protein>
<sequence length="631" mass="65534">MYWEPALYLALSVEAVAAAYAVGRGMREGYDRPFEAGPVYRVGLVLTAVSFLLALRFDVMVTVPSLMLLASSLAVLAGARLRLRMSPVEALASTIAFYSFALASLAARAAVLDLDPRGEALLPWVLLTLAASWGLLVALVTMIEPKRSIAAVMGLLSGVGLAALGFWLLFNTRIKSPLYGDALSMALLTLLVTGTAIASRLSPYLMLASGVIAALFAGRSLLAGGVPYIACTGSCGSLATAWLIFVIIVAAPRLYLEAETVRGRRAAGLETVLSPSMLASASVLLAGLAAWASLQGSLSIGIVAAVSVLAASAAAGGGSASALVLFLGTVAAIYSPALGIVVSAMAAVVVPALLRNQRLGPLNPPKGLVHGLLLVVIGLAAGGYIAATLGHSMQAEASITVARLGPAKPVQPPSDEVTHAFFQLYLGVKNETLLYALLAPKLGKDEALKMAEFAHAVCLAAEKRGINDPYNITELDIPRKMPSLETRIETNGVSVAVNVPASSILYGHPYTSGVERAGLDLVSVTLPSNATRALTDIYLRLVSDPKLAGGDALRYTIFAAMAVSWRETGTLNMTAQLIFDSLLGDNTVANHVSLEVNVSRAPLGVIAIIVYTGCLVAASLVPLLVNVRRSG</sequence>
<keyword evidence="1" id="KW-1133">Transmembrane helix</keyword>
<dbReference type="EMBL" id="DQVR01000071">
    <property type="protein sequence ID" value="HIQ24062.1"/>
    <property type="molecule type" value="Genomic_DNA"/>
</dbReference>
<feature type="transmembrane region" description="Helical" evidence="1">
    <location>
        <begin position="121"/>
        <end position="142"/>
    </location>
</feature>
<feature type="transmembrane region" description="Helical" evidence="1">
    <location>
        <begin position="323"/>
        <end position="348"/>
    </location>
</feature>
<feature type="transmembrane region" description="Helical" evidence="1">
    <location>
        <begin position="298"/>
        <end position="316"/>
    </location>
</feature>
<feature type="transmembrane region" description="Helical" evidence="1">
    <location>
        <begin position="6"/>
        <end position="26"/>
    </location>
</feature>
<keyword evidence="1" id="KW-0472">Membrane</keyword>
<feature type="transmembrane region" description="Helical" evidence="1">
    <location>
        <begin position="63"/>
        <end position="83"/>
    </location>
</feature>
<keyword evidence="1" id="KW-0812">Transmembrane</keyword>
<organism evidence="2 3">
    <name type="scientific">Pyrodictium delaneyi</name>
    <dbReference type="NCBI Taxonomy" id="1273541"/>
    <lineage>
        <taxon>Archaea</taxon>
        <taxon>Thermoproteota</taxon>
        <taxon>Thermoprotei</taxon>
        <taxon>Desulfurococcales</taxon>
        <taxon>Pyrodictiaceae</taxon>
        <taxon>Pyrodictium</taxon>
    </lineage>
</organism>
<feature type="transmembrane region" description="Helical" evidence="1">
    <location>
        <begin position="90"/>
        <end position="109"/>
    </location>
</feature>
<feature type="transmembrane region" description="Helical" evidence="1">
    <location>
        <begin position="38"/>
        <end position="57"/>
    </location>
</feature>
<comment type="caution">
    <text evidence="2">The sequence shown here is derived from an EMBL/GenBank/DDBJ whole genome shotgun (WGS) entry which is preliminary data.</text>
</comment>
<feature type="transmembrane region" description="Helical" evidence="1">
    <location>
        <begin position="268"/>
        <end position="292"/>
    </location>
</feature>
<feature type="transmembrane region" description="Helical" evidence="1">
    <location>
        <begin position="236"/>
        <end position="256"/>
    </location>
</feature>
<feature type="transmembrane region" description="Helical" evidence="1">
    <location>
        <begin position="149"/>
        <end position="170"/>
    </location>
</feature>
<feature type="transmembrane region" description="Helical" evidence="1">
    <location>
        <begin position="182"/>
        <end position="198"/>
    </location>
</feature>
<dbReference type="Proteomes" id="UP000600071">
    <property type="component" value="Unassembled WGS sequence"/>
</dbReference>
<feature type="transmembrane region" description="Helical" evidence="1">
    <location>
        <begin position="368"/>
        <end position="387"/>
    </location>
</feature>
<name>A0A833EAX8_9CREN</name>